<reference evidence="2 3" key="1">
    <citation type="submission" date="2024-01" db="EMBL/GenBank/DDBJ databases">
        <title>Comparative genomics of Cryptococcus and Kwoniella reveals pathogenesis evolution and contrasting modes of karyotype evolution via chromosome fusion or intercentromeric recombination.</title>
        <authorList>
            <person name="Coelho M.A."/>
            <person name="David-Palma M."/>
            <person name="Shea T."/>
            <person name="Bowers K."/>
            <person name="McGinley-Smith S."/>
            <person name="Mohammad A.W."/>
            <person name="Gnirke A."/>
            <person name="Yurkov A.M."/>
            <person name="Nowrousian M."/>
            <person name="Sun S."/>
            <person name="Cuomo C.A."/>
            <person name="Heitman J."/>
        </authorList>
    </citation>
    <scope>NUCLEOTIDE SEQUENCE [LARGE SCALE GENOMIC DNA]</scope>
    <source>
        <strain evidence="2">CBS 11374</strain>
    </source>
</reference>
<feature type="region of interest" description="Disordered" evidence="1">
    <location>
        <begin position="78"/>
        <end position="108"/>
    </location>
</feature>
<evidence type="ECO:0000313" key="2">
    <source>
        <dbReference type="EMBL" id="WRT69447.1"/>
    </source>
</evidence>
<dbReference type="EMBL" id="CP141889">
    <property type="protein sequence ID" value="WRT69447.1"/>
    <property type="molecule type" value="Genomic_DNA"/>
</dbReference>
<sequence length="402" mass="45045">MPSRWTGSSEIPLKPGVIEHEGNDSKGYNDNGWGKPSRFPRGQTEITPARSSDFSIQANTFEGREETNVSSMRTIRHDEPRSNETHVPPRAAFPLPDRPVTKKHSSPQCDGPSFEFHTWFPSRPDQQQILIISSDNEGYYIPAMAARQLSSSIRSNSHSGYIINEAQVFKWDKANCDSITLILTVLLAPQRFHGSNPISMIKLLPEALKVSRQYGISTFFQNFIMVLEKLQGSSPLVMYGAFAINGDLPSAKRYSRITIRSTLLNNLPPSLESILRVHAPRYLKDLERLHGQWSMAYNDLYRCFAFDLNVNIKLEGFGSKCKKRFARGCEGYIISNKSFSALRIKAADAASASARGGGYREMNSIIEQAINQAVKCDTCSHRFINAFGAVMRRVLGDLQDSI</sequence>
<dbReference type="RefSeq" id="XP_062794186.1">
    <property type="nucleotide sequence ID" value="XM_062938135.1"/>
</dbReference>
<evidence type="ECO:0000256" key="1">
    <source>
        <dbReference type="SAM" id="MobiDB-lite"/>
    </source>
</evidence>
<name>A0ABZ1D9V9_9TREE</name>
<accession>A0ABZ1D9V9</accession>
<proteinExistence type="predicted"/>
<organism evidence="2 3">
    <name type="scientific">Kwoniella shivajii</name>
    <dbReference type="NCBI Taxonomy" id="564305"/>
    <lineage>
        <taxon>Eukaryota</taxon>
        <taxon>Fungi</taxon>
        <taxon>Dikarya</taxon>
        <taxon>Basidiomycota</taxon>
        <taxon>Agaricomycotina</taxon>
        <taxon>Tremellomycetes</taxon>
        <taxon>Tremellales</taxon>
        <taxon>Cryptococcaceae</taxon>
        <taxon>Kwoniella</taxon>
    </lineage>
</organism>
<keyword evidence="3" id="KW-1185">Reference proteome</keyword>
<dbReference type="GeneID" id="87958563"/>
<dbReference type="Proteomes" id="UP001329825">
    <property type="component" value="Chromosome 9"/>
</dbReference>
<gene>
    <name evidence="2" type="ORF">IL334_006433</name>
</gene>
<evidence type="ECO:0000313" key="3">
    <source>
        <dbReference type="Proteomes" id="UP001329825"/>
    </source>
</evidence>
<feature type="region of interest" description="Disordered" evidence="1">
    <location>
        <begin position="1"/>
        <end position="52"/>
    </location>
</feature>
<protein>
    <submittedName>
        <fullName evidence="2">Uncharacterized protein</fullName>
    </submittedName>
</protein>